<dbReference type="Proteomes" id="UP000318416">
    <property type="component" value="Unassembled WGS sequence"/>
</dbReference>
<feature type="transmembrane region" description="Helical" evidence="2">
    <location>
        <begin position="249"/>
        <end position="269"/>
    </location>
</feature>
<feature type="transmembrane region" description="Helical" evidence="2">
    <location>
        <begin position="36"/>
        <end position="56"/>
    </location>
</feature>
<feature type="domain" description="Acyltransferase 3" evidence="3">
    <location>
        <begin position="38"/>
        <end position="361"/>
    </location>
</feature>
<feature type="transmembrane region" description="Helical" evidence="2">
    <location>
        <begin position="281"/>
        <end position="302"/>
    </location>
</feature>
<evidence type="ECO:0000259" key="3">
    <source>
        <dbReference type="Pfam" id="PF01757"/>
    </source>
</evidence>
<keyword evidence="2" id="KW-0812">Transmembrane</keyword>
<feature type="transmembrane region" description="Helical" evidence="2">
    <location>
        <begin position="223"/>
        <end position="242"/>
    </location>
</feature>
<evidence type="ECO:0000256" key="2">
    <source>
        <dbReference type="SAM" id="Phobius"/>
    </source>
</evidence>
<accession>A0A561EQ77</accession>
<sequence length="396" mass="44851">MTSTATTPSPLAPPTPYQGVARGREAAPSGGKRPRLYVLDGLRLIAAMGVVGWHWVGVERFPAVWHGLPSELMPKAHLVGAYSWTGVELFFLISGFVICMSCWGRTPGQFVTSRVVRLFPAYWVSVLMTAAVLLVVPTIWGDNTHRPTLSRILTNLTMVNMPLGVDNLDPVYWTLWSEMRFYVLFGLLLVFGLTYRRVVTFCAVWAFAALLAPQANMPLLTNLVQPTYAWYFIGGIVIFLMYRFRPNLLLWGMLVFCWLIAQDQIRGVIGGYEYGTKHHLSWAITVTLTTLAFAVVTAAALGAFNWMQWKWLTVAGSLTYPLYLLHQEIGWQLITRVREWMGPYPTLATVACTMLLLAYLVHRLVERPLAPFMHRKLEAAFQDIRQDIRPERKRGI</sequence>
<feature type="region of interest" description="Disordered" evidence="1">
    <location>
        <begin position="1"/>
        <end position="31"/>
    </location>
</feature>
<feature type="transmembrane region" description="Helical" evidence="2">
    <location>
        <begin position="115"/>
        <end position="140"/>
    </location>
</feature>
<dbReference type="AlphaFoldDB" id="A0A561EQ77"/>
<feature type="transmembrane region" description="Helical" evidence="2">
    <location>
        <begin position="76"/>
        <end position="103"/>
    </location>
</feature>
<name>A0A561EQ77_9ACTN</name>
<feature type="transmembrane region" description="Helical" evidence="2">
    <location>
        <begin position="198"/>
        <end position="217"/>
    </location>
</feature>
<comment type="caution">
    <text evidence="4">The sequence shown here is derived from an EMBL/GenBank/DDBJ whole genome shotgun (WGS) entry which is preliminary data.</text>
</comment>
<dbReference type="InterPro" id="IPR050879">
    <property type="entry name" value="Acyltransferase_3"/>
</dbReference>
<dbReference type="EMBL" id="VIVR01000001">
    <property type="protein sequence ID" value="TWE17760.1"/>
    <property type="molecule type" value="Genomic_DNA"/>
</dbReference>
<keyword evidence="5" id="KW-1185">Reference proteome</keyword>
<evidence type="ECO:0000313" key="4">
    <source>
        <dbReference type="EMBL" id="TWE17760.1"/>
    </source>
</evidence>
<proteinExistence type="predicted"/>
<dbReference type="RefSeq" id="WP_145790681.1">
    <property type="nucleotide sequence ID" value="NZ_BAAABR010000048.1"/>
</dbReference>
<organism evidence="4 5">
    <name type="scientific">Kitasatospora atroaurantiaca</name>
    <dbReference type="NCBI Taxonomy" id="285545"/>
    <lineage>
        <taxon>Bacteria</taxon>
        <taxon>Bacillati</taxon>
        <taxon>Actinomycetota</taxon>
        <taxon>Actinomycetes</taxon>
        <taxon>Kitasatosporales</taxon>
        <taxon>Streptomycetaceae</taxon>
        <taxon>Kitasatospora</taxon>
    </lineage>
</organism>
<dbReference type="InterPro" id="IPR002656">
    <property type="entry name" value="Acyl_transf_3_dom"/>
</dbReference>
<evidence type="ECO:0000313" key="5">
    <source>
        <dbReference type="Proteomes" id="UP000318416"/>
    </source>
</evidence>
<dbReference type="Pfam" id="PF01757">
    <property type="entry name" value="Acyl_transf_3"/>
    <property type="match status" value="1"/>
</dbReference>
<gene>
    <name evidence="4" type="ORF">FB465_2798</name>
</gene>
<dbReference type="PANTHER" id="PTHR23028">
    <property type="entry name" value="ACETYLTRANSFERASE"/>
    <property type="match status" value="1"/>
</dbReference>
<keyword evidence="2" id="KW-1133">Transmembrane helix</keyword>
<evidence type="ECO:0000256" key="1">
    <source>
        <dbReference type="SAM" id="MobiDB-lite"/>
    </source>
</evidence>
<dbReference type="OrthoDB" id="9807745at2"/>
<dbReference type="GO" id="GO:0016747">
    <property type="term" value="F:acyltransferase activity, transferring groups other than amino-acyl groups"/>
    <property type="evidence" value="ECO:0007669"/>
    <property type="project" value="InterPro"/>
</dbReference>
<dbReference type="GO" id="GO:0016020">
    <property type="term" value="C:membrane"/>
    <property type="evidence" value="ECO:0007669"/>
    <property type="project" value="TreeGrafter"/>
</dbReference>
<feature type="transmembrane region" description="Helical" evidence="2">
    <location>
        <begin position="346"/>
        <end position="365"/>
    </location>
</feature>
<keyword evidence="2" id="KW-0472">Membrane</keyword>
<feature type="transmembrane region" description="Helical" evidence="2">
    <location>
        <begin position="171"/>
        <end position="191"/>
    </location>
</feature>
<dbReference type="GO" id="GO:0009103">
    <property type="term" value="P:lipopolysaccharide biosynthetic process"/>
    <property type="evidence" value="ECO:0007669"/>
    <property type="project" value="TreeGrafter"/>
</dbReference>
<dbReference type="PANTHER" id="PTHR23028:SF53">
    <property type="entry name" value="ACYL_TRANSF_3 DOMAIN-CONTAINING PROTEIN"/>
    <property type="match status" value="1"/>
</dbReference>
<reference evidence="4 5" key="1">
    <citation type="submission" date="2019-06" db="EMBL/GenBank/DDBJ databases">
        <title>Sequencing the genomes of 1000 actinobacteria strains.</title>
        <authorList>
            <person name="Klenk H.-P."/>
        </authorList>
    </citation>
    <scope>NUCLEOTIDE SEQUENCE [LARGE SCALE GENOMIC DNA]</scope>
    <source>
        <strain evidence="4 5">DSM 41649</strain>
    </source>
</reference>
<protein>
    <submittedName>
        <fullName evidence="4">Peptidoglycan/LPS O-acetylase OafA/YrhL</fullName>
    </submittedName>
</protein>
<feature type="transmembrane region" description="Helical" evidence="2">
    <location>
        <begin position="309"/>
        <end position="326"/>
    </location>
</feature>